<dbReference type="AlphaFoldDB" id="A0A1J8QNI9"/>
<evidence type="ECO:0000313" key="3">
    <source>
        <dbReference type="Proteomes" id="UP000183567"/>
    </source>
</evidence>
<protein>
    <submittedName>
        <fullName evidence="2">Uncharacterized protein</fullName>
    </submittedName>
</protein>
<evidence type="ECO:0000256" key="1">
    <source>
        <dbReference type="SAM" id="Phobius"/>
    </source>
</evidence>
<gene>
    <name evidence="2" type="ORF">AZE42_13578</name>
</gene>
<proteinExistence type="predicted"/>
<keyword evidence="1" id="KW-0472">Membrane</keyword>
<reference evidence="2 3" key="1">
    <citation type="submission" date="2016-03" db="EMBL/GenBank/DDBJ databases">
        <title>Comparative genomics of the ectomycorrhizal sister species Rhizopogon vinicolor and Rhizopogon vesiculosus (Basidiomycota: Boletales) reveals a divergence of the mating type B locus.</title>
        <authorList>
            <person name="Mujic A.B."/>
            <person name="Kuo A."/>
            <person name="Tritt A."/>
            <person name="Lipzen A."/>
            <person name="Chen C."/>
            <person name="Johnson J."/>
            <person name="Sharma A."/>
            <person name="Barry K."/>
            <person name="Grigoriev I.V."/>
            <person name="Spatafora J.W."/>
        </authorList>
    </citation>
    <scope>NUCLEOTIDE SEQUENCE [LARGE SCALE GENOMIC DNA]</scope>
    <source>
        <strain evidence="2 3">AM-OR11-056</strain>
    </source>
</reference>
<dbReference type="EMBL" id="LVVM01004206">
    <property type="protein sequence ID" value="OJA13324.1"/>
    <property type="molecule type" value="Genomic_DNA"/>
</dbReference>
<keyword evidence="3" id="KW-1185">Reference proteome</keyword>
<name>A0A1J8QNI9_9AGAM</name>
<dbReference type="Proteomes" id="UP000183567">
    <property type="component" value="Unassembled WGS sequence"/>
</dbReference>
<keyword evidence="1" id="KW-1133">Transmembrane helix</keyword>
<comment type="caution">
    <text evidence="2">The sequence shown here is derived from an EMBL/GenBank/DDBJ whole genome shotgun (WGS) entry which is preliminary data.</text>
</comment>
<organism evidence="2 3">
    <name type="scientific">Rhizopogon vesiculosus</name>
    <dbReference type="NCBI Taxonomy" id="180088"/>
    <lineage>
        <taxon>Eukaryota</taxon>
        <taxon>Fungi</taxon>
        <taxon>Dikarya</taxon>
        <taxon>Basidiomycota</taxon>
        <taxon>Agaricomycotina</taxon>
        <taxon>Agaricomycetes</taxon>
        <taxon>Agaricomycetidae</taxon>
        <taxon>Boletales</taxon>
        <taxon>Suillineae</taxon>
        <taxon>Rhizopogonaceae</taxon>
        <taxon>Rhizopogon</taxon>
    </lineage>
</organism>
<feature type="transmembrane region" description="Helical" evidence="1">
    <location>
        <begin position="15"/>
        <end position="36"/>
    </location>
</feature>
<sequence>MEMISGGIIKIAPPIAWLLHPLTHLLVVAICSISYASMSDL</sequence>
<evidence type="ECO:0000313" key="2">
    <source>
        <dbReference type="EMBL" id="OJA13324.1"/>
    </source>
</evidence>
<keyword evidence="1" id="KW-0812">Transmembrane</keyword>
<accession>A0A1J8QNI9</accession>